<dbReference type="AlphaFoldDB" id="A0A081C3A8"/>
<reference evidence="1" key="1">
    <citation type="journal article" date="2015" name="PeerJ">
        <title>First genomic representation of candidate bacterial phylum KSB3 points to enhanced environmental sensing as a trigger of wastewater bulking.</title>
        <authorList>
            <person name="Sekiguchi Y."/>
            <person name="Ohashi A."/>
            <person name="Parks D.H."/>
            <person name="Yamauchi T."/>
            <person name="Tyson G.W."/>
            <person name="Hugenholtz P."/>
        </authorList>
    </citation>
    <scope>NUCLEOTIDE SEQUENCE [LARGE SCALE GENOMIC DNA]</scope>
</reference>
<proteinExistence type="predicted"/>
<accession>A0A081C3A8</accession>
<dbReference type="Proteomes" id="UP000030661">
    <property type="component" value="Unassembled WGS sequence"/>
</dbReference>
<organism evidence="1">
    <name type="scientific">Vecturithrix granuli</name>
    <dbReference type="NCBI Taxonomy" id="1499967"/>
    <lineage>
        <taxon>Bacteria</taxon>
        <taxon>Candidatus Moduliflexota</taxon>
        <taxon>Candidatus Vecturitrichia</taxon>
        <taxon>Candidatus Vecturitrichales</taxon>
        <taxon>Candidatus Vecturitrichaceae</taxon>
        <taxon>Candidatus Vecturithrix</taxon>
    </lineage>
</organism>
<name>A0A081C3A8_VECG1</name>
<sequence>MLKEYTQVRQIQGEDKRRWFADHYFDLIIWYDAKEQIAGFQLCYDITHYHRALTWHRERGYSHNQIDDGENRPGKMKASPILVPDGIFDYPIIAEQFQHASRNIDPEIAAFVYHKILQYGNSTEEI</sequence>
<dbReference type="HOGENOM" id="CLU_142894_0_0_0"/>
<evidence type="ECO:0000313" key="1">
    <source>
        <dbReference type="EMBL" id="GAK59063.1"/>
    </source>
</evidence>
<keyword evidence="2" id="KW-1185">Reference proteome</keyword>
<dbReference type="STRING" id="1499967.U27_06039"/>
<dbReference type="EMBL" id="DF820469">
    <property type="protein sequence ID" value="GAK59063.1"/>
    <property type="molecule type" value="Genomic_DNA"/>
</dbReference>
<protein>
    <submittedName>
        <fullName evidence="1">Putative integron gene cassette protein</fullName>
    </submittedName>
</protein>
<dbReference type="eggNOG" id="ENOG50338BM">
    <property type="taxonomic scope" value="Bacteria"/>
</dbReference>
<gene>
    <name evidence="1" type="ORF">U27_06039</name>
</gene>
<evidence type="ECO:0000313" key="2">
    <source>
        <dbReference type="Proteomes" id="UP000030661"/>
    </source>
</evidence>